<keyword evidence="1" id="KW-0812">Transmembrane</keyword>
<protein>
    <recommendedName>
        <fullName evidence="4">Calcium-dependent phosphotriesterase</fullName>
    </recommendedName>
</protein>
<evidence type="ECO:0000313" key="3">
    <source>
        <dbReference type="Proteomes" id="UP000019487"/>
    </source>
</evidence>
<dbReference type="Gene3D" id="2.120.10.30">
    <property type="entry name" value="TolB, C-terminal domain"/>
    <property type="match status" value="1"/>
</dbReference>
<dbReference type="AlphaFoldDB" id="W9CFE8"/>
<evidence type="ECO:0000256" key="1">
    <source>
        <dbReference type="SAM" id="Phobius"/>
    </source>
</evidence>
<name>W9CFE8_SCLBF</name>
<reference evidence="2 3" key="1">
    <citation type="journal article" date="2014" name="Genome Announc.">
        <title>Draft genome sequence of Sclerotinia borealis, a psychrophilic plant pathogenic fungus.</title>
        <authorList>
            <person name="Mardanov A.V."/>
            <person name="Beletsky A.V."/>
            <person name="Kadnikov V.V."/>
            <person name="Ignatov A.N."/>
            <person name="Ravin N.V."/>
        </authorList>
    </citation>
    <scope>NUCLEOTIDE SEQUENCE [LARGE SCALE GENOMIC DNA]</scope>
    <source>
        <strain evidence="3">F-4157</strain>
    </source>
</reference>
<dbReference type="PANTHER" id="PTHR11799">
    <property type="entry name" value="PARAOXONASE"/>
    <property type="match status" value="1"/>
</dbReference>
<dbReference type="EMBL" id="AYSA01000314">
    <property type="protein sequence ID" value="ESZ93489.1"/>
    <property type="molecule type" value="Genomic_DNA"/>
</dbReference>
<feature type="transmembrane region" description="Helical" evidence="1">
    <location>
        <begin position="6"/>
        <end position="23"/>
    </location>
</feature>
<sequence>MAKIGFRLALVGIISTIFYQYIYKSLILGNLGYNRVLEPFLTFDVECERIDNAGLVGCKDMWLHQGSGMLYMACEDTGGRAEEGSLSLDSLNISDRSLSDRIAVLDTRGSGPIKDRLIWLQTQDSKGINHDGILNLHGFDVRVDSKNKKKLHIILVDDHSFGDTEKAGSFNRTQTKSNSAIEYFTTILGSKTMTHEQTFANNNIETPRHVVWIDEHLFMFTNTPHSISSSPTYSNLILGGGSIGYCTPPSSSCGTIKTPVNLQLPNGLALGHDNLLYIPSSISGQIQVFSLETEQRLRKVDTIHVPHPINDISIDKNGDIYAATVPNLHKAITDTRKSYGNIPSAVYRIMKLGEMGDGEGWGWNVMKMIEDDGNILPATTVAVHDMLTGKIFLGGVRDPFISICERIDGGSFGARLEMLNF</sequence>
<dbReference type="InterPro" id="IPR051288">
    <property type="entry name" value="Serum_paraoxonase/arylesterase"/>
</dbReference>
<dbReference type="Proteomes" id="UP000019487">
    <property type="component" value="Unassembled WGS sequence"/>
</dbReference>
<gene>
    <name evidence="2" type="ORF">SBOR_6138</name>
</gene>
<evidence type="ECO:0000313" key="2">
    <source>
        <dbReference type="EMBL" id="ESZ93489.1"/>
    </source>
</evidence>
<evidence type="ECO:0008006" key="4">
    <source>
        <dbReference type="Google" id="ProtNLM"/>
    </source>
</evidence>
<keyword evidence="1" id="KW-1133">Transmembrane helix</keyword>
<comment type="caution">
    <text evidence="2">The sequence shown here is derived from an EMBL/GenBank/DDBJ whole genome shotgun (WGS) entry which is preliminary data.</text>
</comment>
<dbReference type="PANTHER" id="PTHR11799:SF12">
    <property type="entry name" value="PARAOXONASE-RELATED"/>
    <property type="match status" value="1"/>
</dbReference>
<dbReference type="InterPro" id="IPR011042">
    <property type="entry name" value="6-blade_b-propeller_TolB-like"/>
</dbReference>
<organism evidence="2 3">
    <name type="scientific">Sclerotinia borealis (strain F-4128)</name>
    <dbReference type="NCBI Taxonomy" id="1432307"/>
    <lineage>
        <taxon>Eukaryota</taxon>
        <taxon>Fungi</taxon>
        <taxon>Dikarya</taxon>
        <taxon>Ascomycota</taxon>
        <taxon>Pezizomycotina</taxon>
        <taxon>Leotiomycetes</taxon>
        <taxon>Helotiales</taxon>
        <taxon>Sclerotiniaceae</taxon>
        <taxon>Sclerotinia</taxon>
    </lineage>
</organism>
<dbReference type="SUPFAM" id="SSF63829">
    <property type="entry name" value="Calcium-dependent phosphotriesterase"/>
    <property type="match status" value="1"/>
</dbReference>
<dbReference type="HOGENOM" id="CLU_033924_3_1_1"/>
<proteinExistence type="predicted"/>
<dbReference type="OrthoDB" id="5307922at2759"/>
<keyword evidence="1" id="KW-0472">Membrane</keyword>
<accession>W9CFE8</accession>
<keyword evidence="3" id="KW-1185">Reference proteome</keyword>